<evidence type="ECO:0000313" key="2">
    <source>
        <dbReference type="EMBL" id="OWR49902.1"/>
    </source>
</evidence>
<evidence type="ECO:0000313" key="3">
    <source>
        <dbReference type="Proteomes" id="UP000007151"/>
    </source>
</evidence>
<dbReference type="InParanoid" id="A0A212F830"/>
<protein>
    <submittedName>
        <fullName evidence="2">Organic cation transporter</fullName>
    </submittedName>
</protein>
<proteinExistence type="predicted"/>
<sequence length="78" mass="8912">MSKKEFDLDGLLLEIGQFGRYQVRNYCLILLPILFSAVHVSQFIFTTAELNARYGRIVAIRPFEHFTVSQTQYGLGLG</sequence>
<comment type="caution">
    <text evidence="2">The sequence shown here is derived from an EMBL/GenBank/DDBJ whole genome shotgun (WGS) entry which is preliminary data.</text>
</comment>
<dbReference type="EMBL" id="AGBW02009797">
    <property type="protein sequence ID" value="OWR49902.1"/>
    <property type="molecule type" value="Genomic_DNA"/>
</dbReference>
<evidence type="ECO:0000256" key="1">
    <source>
        <dbReference type="SAM" id="Phobius"/>
    </source>
</evidence>
<dbReference type="KEGG" id="dpl:KGM_209142"/>
<reference evidence="2 3" key="1">
    <citation type="journal article" date="2011" name="Cell">
        <title>The monarch butterfly genome yields insights into long-distance migration.</title>
        <authorList>
            <person name="Zhan S."/>
            <person name="Merlin C."/>
            <person name="Boore J.L."/>
            <person name="Reppert S.M."/>
        </authorList>
    </citation>
    <scope>NUCLEOTIDE SEQUENCE [LARGE SCALE GENOMIC DNA]</scope>
    <source>
        <strain evidence="2">F-2</strain>
    </source>
</reference>
<feature type="transmembrane region" description="Helical" evidence="1">
    <location>
        <begin position="26"/>
        <end position="45"/>
    </location>
</feature>
<keyword evidence="1" id="KW-0472">Membrane</keyword>
<keyword evidence="3" id="KW-1185">Reference proteome</keyword>
<organism evidence="2 3">
    <name type="scientific">Danaus plexippus plexippus</name>
    <dbReference type="NCBI Taxonomy" id="278856"/>
    <lineage>
        <taxon>Eukaryota</taxon>
        <taxon>Metazoa</taxon>
        <taxon>Ecdysozoa</taxon>
        <taxon>Arthropoda</taxon>
        <taxon>Hexapoda</taxon>
        <taxon>Insecta</taxon>
        <taxon>Pterygota</taxon>
        <taxon>Neoptera</taxon>
        <taxon>Endopterygota</taxon>
        <taxon>Lepidoptera</taxon>
        <taxon>Glossata</taxon>
        <taxon>Ditrysia</taxon>
        <taxon>Papilionoidea</taxon>
        <taxon>Nymphalidae</taxon>
        <taxon>Danainae</taxon>
        <taxon>Danaini</taxon>
        <taxon>Danaina</taxon>
        <taxon>Danaus</taxon>
        <taxon>Danaus</taxon>
    </lineage>
</organism>
<dbReference type="AlphaFoldDB" id="A0A212F830"/>
<dbReference type="Proteomes" id="UP000007151">
    <property type="component" value="Unassembled WGS sequence"/>
</dbReference>
<name>A0A212F830_DANPL</name>
<gene>
    <name evidence="2" type="ORF">KGM_209142</name>
</gene>
<keyword evidence="1" id="KW-1133">Transmembrane helix</keyword>
<keyword evidence="1" id="KW-0812">Transmembrane</keyword>
<accession>A0A212F830</accession>